<dbReference type="Pfam" id="PF17200">
    <property type="entry name" value="sCache_2"/>
    <property type="match status" value="1"/>
</dbReference>
<dbReference type="CDD" id="cd06225">
    <property type="entry name" value="HAMP"/>
    <property type="match status" value="1"/>
</dbReference>
<accession>A0A9J7AP19</accession>
<evidence type="ECO:0000256" key="9">
    <source>
        <dbReference type="PROSITE-ProRule" id="PRU00284"/>
    </source>
</evidence>
<keyword evidence="3" id="KW-0997">Cell inner membrane</keyword>
<dbReference type="SMART" id="SM00283">
    <property type="entry name" value="MA"/>
    <property type="match status" value="1"/>
</dbReference>
<evidence type="ECO:0000313" key="14">
    <source>
        <dbReference type="EMBL" id="UUX49160.1"/>
    </source>
</evidence>
<dbReference type="Pfam" id="PF00015">
    <property type="entry name" value="MCPsignal"/>
    <property type="match status" value="1"/>
</dbReference>
<organism evidence="14 15">
    <name type="scientific">Nisaea acidiphila</name>
    <dbReference type="NCBI Taxonomy" id="1862145"/>
    <lineage>
        <taxon>Bacteria</taxon>
        <taxon>Pseudomonadati</taxon>
        <taxon>Pseudomonadota</taxon>
        <taxon>Alphaproteobacteria</taxon>
        <taxon>Rhodospirillales</taxon>
        <taxon>Thalassobaculaceae</taxon>
        <taxon>Nisaea</taxon>
    </lineage>
</organism>
<dbReference type="GO" id="GO:0007165">
    <property type="term" value="P:signal transduction"/>
    <property type="evidence" value="ECO:0007669"/>
    <property type="project" value="UniProtKB-KW"/>
</dbReference>
<dbReference type="InterPro" id="IPR003660">
    <property type="entry name" value="HAMP_dom"/>
</dbReference>
<evidence type="ECO:0000256" key="1">
    <source>
        <dbReference type="ARBA" id="ARBA00004429"/>
    </source>
</evidence>
<dbReference type="PRINTS" id="PR00260">
    <property type="entry name" value="CHEMTRNSDUCR"/>
</dbReference>
<dbReference type="PROSITE" id="PS50111">
    <property type="entry name" value="CHEMOTAXIS_TRANSDUC_2"/>
    <property type="match status" value="1"/>
</dbReference>
<dbReference type="Gene3D" id="6.10.340.10">
    <property type="match status" value="1"/>
</dbReference>
<feature type="transmembrane region" description="Helical" evidence="10">
    <location>
        <begin position="12"/>
        <end position="33"/>
    </location>
</feature>
<dbReference type="SMART" id="SM00304">
    <property type="entry name" value="HAMP"/>
    <property type="match status" value="1"/>
</dbReference>
<evidence type="ECO:0000256" key="4">
    <source>
        <dbReference type="ARBA" id="ARBA00022692"/>
    </source>
</evidence>
<dbReference type="Gene3D" id="3.30.450.20">
    <property type="entry name" value="PAS domain"/>
    <property type="match status" value="1"/>
</dbReference>
<feature type="domain" description="HAMP" evidence="13">
    <location>
        <begin position="213"/>
        <end position="266"/>
    </location>
</feature>
<keyword evidence="7 9" id="KW-0807">Transducer</keyword>
<keyword evidence="15" id="KW-1185">Reference proteome</keyword>
<name>A0A9J7AP19_9PROT</name>
<dbReference type="GO" id="GO:0004888">
    <property type="term" value="F:transmembrane signaling receptor activity"/>
    <property type="evidence" value="ECO:0007669"/>
    <property type="project" value="InterPro"/>
</dbReference>
<keyword evidence="6 10" id="KW-0472">Membrane</keyword>
<dbReference type="Gene3D" id="1.10.287.950">
    <property type="entry name" value="Methyl-accepting chemotaxis protein"/>
    <property type="match status" value="1"/>
</dbReference>
<evidence type="ECO:0000313" key="15">
    <source>
        <dbReference type="Proteomes" id="UP001060336"/>
    </source>
</evidence>
<comment type="subcellular location">
    <subcellularLocation>
        <location evidence="1">Cell inner membrane</location>
        <topology evidence="1">Multi-pass membrane protein</topology>
    </subcellularLocation>
</comment>
<dbReference type="PROSITE" id="PS50192">
    <property type="entry name" value="T_SNARE"/>
    <property type="match status" value="1"/>
</dbReference>
<evidence type="ECO:0000256" key="5">
    <source>
        <dbReference type="ARBA" id="ARBA00022989"/>
    </source>
</evidence>
<evidence type="ECO:0000256" key="8">
    <source>
        <dbReference type="ARBA" id="ARBA00029447"/>
    </source>
</evidence>
<evidence type="ECO:0000256" key="3">
    <source>
        <dbReference type="ARBA" id="ARBA00022519"/>
    </source>
</evidence>
<proteinExistence type="inferred from homology"/>
<feature type="domain" description="T-SNARE coiled-coil homology" evidence="12">
    <location>
        <begin position="459"/>
        <end position="521"/>
    </location>
</feature>
<dbReference type="SUPFAM" id="SSF58104">
    <property type="entry name" value="Methyl-accepting chemotaxis protein (MCP) signaling domain"/>
    <property type="match status" value="1"/>
</dbReference>
<evidence type="ECO:0000259" key="13">
    <source>
        <dbReference type="PROSITE" id="PS50885"/>
    </source>
</evidence>
<dbReference type="AlphaFoldDB" id="A0A9J7AP19"/>
<evidence type="ECO:0000256" key="7">
    <source>
        <dbReference type="ARBA" id="ARBA00023224"/>
    </source>
</evidence>
<dbReference type="PANTHER" id="PTHR32089:SF112">
    <property type="entry name" value="LYSOZYME-LIKE PROTEIN-RELATED"/>
    <property type="match status" value="1"/>
</dbReference>
<keyword evidence="4 10" id="KW-0812">Transmembrane</keyword>
<dbReference type="InterPro" id="IPR004089">
    <property type="entry name" value="MCPsignal_dom"/>
</dbReference>
<dbReference type="GO" id="GO:0006935">
    <property type="term" value="P:chemotaxis"/>
    <property type="evidence" value="ECO:0007669"/>
    <property type="project" value="InterPro"/>
</dbReference>
<dbReference type="EMBL" id="CP102480">
    <property type="protein sequence ID" value="UUX49160.1"/>
    <property type="molecule type" value="Genomic_DNA"/>
</dbReference>
<evidence type="ECO:0000256" key="6">
    <source>
        <dbReference type="ARBA" id="ARBA00023136"/>
    </source>
</evidence>
<gene>
    <name evidence="14" type="ORF">NUH88_17360</name>
</gene>
<dbReference type="InterPro" id="IPR000727">
    <property type="entry name" value="T_SNARE_dom"/>
</dbReference>
<reference evidence="14" key="1">
    <citation type="submission" date="2022-08" db="EMBL/GenBank/DDBJ databases">
        <title>Nisaea acidiphila sp. nov., isolated from a marine algal debris and emended description of the genus Nisaea Urios et al. 2008.</title>
        <authorList>
            <person name="Kwon K."/>
        </authorList>
    </citation>
    <scope>NUCLEOTIDE SEQUENCE</scope>
    <source>
        <strain evidence="14">MEBiC11861</strain>
    </source>
</reference>
<keyword evidence="2" id="KW-1003">Cell membrane</keyword>
<feature type="transmembrane region" description="Helical" evidence="10">
    <location>
        <begin position="191"/>
        <end position="211"/>
    </location>
</feature>
<dbReference type="PANTHER" id="PTHR32089">
    <property type="entry name" value="METHYL-ACCEPTING CHEMOTAXIS PROTEIN MCPB"/>
    <property type="match status" value="1"/>
</dbReference>
<evidence type="ECO:0000256" key="10">
    <source>
        <dbReference type="SAM" id="Phobius"/>
    </source>
</evidence>
<dbReference type="Pfam" id="PF00672">
    <property type="entry name" value="HAMP"/>
    <property type="match status" value="1"/>
</dbReference>
<comment type="similarity">
    <text evidence="8">Belongs to the methyl-accepting chemotaxis (MCP) protein family.</text>
</comment>
<evidence type="ECO:0000259" key="11">
    <source>
        <dbReference type="PROSITE" id="PS50111"/>
    </source>
</evidence>
<dbReference type="RefSeq" id="WP_257767661.1">
    <property type="nucleotide sequence ID" value="NZ_CP102480.1"/>
</dbReference>
<protein>
    <submittedName>
        <fullName evidence="14">Cache domain-containing protein</fullName>
    </submittedName>
</protein>
<feature type="domain" description="Methyl-accepting transducer" evidence="11">
    <location>
        <begin position="307"/>
        <end position="529"/>
    </location>
</feature>
<evidence type="ECO:0000256" key="2">
    <source>
        <dbReference type="ARBA" id="ARBA00022475"/>
    </source>
</evidence>
<sequence length="563" mass="59421">MGLDRLSFAQKIGLIILLAAIAMTIQIGASLWIKRGDLYDERTREIKSVIEVAMSEALALEARAAAGEMTREEAIAAWEKNALATRFRGNEYLFAYTMNGINIVHGAKPSLKGQDMMGVTDPNGVKIIGEMIEVLKKDPTGGRLEYMWPKPGSEVPVPKLSYVALIEPWQIFVGTGIYIDDIDAALYDHALQAGGLTAGILVLMVLVGLAISRGITGPMEALRNAMSQLAANNLGVTVPGTGRRDEVGAMAQAVQVFKENAERVATLEESRVEDARRAESERKGLLQEIVQELESSIGRVTGEVQSSATAANNSTNEMLQAASETADSAREANGAAQNASESLQSVAAATEELTNSIAEIGRQADQSASISRAAATEAEDANAKVISLQSSAERIGEVVSLINDIAEQTNLLALNATIEAARAGEAGKGFAVVASEVKSLANQTGSATQEIAGQISAIQQATKEAADVIGKIVGTIQNIDETTSAIAAAVEEQSSATREISGNVEQVSHATETVTSNIGRVNTAGERSDRAANELSGVTGTLNSQIATLRDEVDTFVRRLRDA</sequence>
<dbReference type="Proteomes" id="UP001060336">
    <property type="component" value="Chromosome"/>
</dbReference>
<dbReference type="InterPro" id="IPR004090">
    <property type="entry name" value="Chemotax_Me-accpt_rcpt"/>
</dbReference>
<dbReference type="SMART" id="SM01049">
    <property type="entry name" value="Cache_2"/>
    <property type="match status" value="1"/>
</dbReference>
<keyword evidence="5 10" id="KW-1133">Transmembrane helix</keyword>
<evidence type="ECO:0000259" key="12">
    <source>
        <dbReference type="PROSITE" id="PS50192"/>
    </source>
</evidence>
<dbReference type="GO" id="GO:0005886">
    <property type="term" value="C:plasma membrane"/>
    <property type="evidence" value="ECO:0007669"/>
    <property type="project" value="UniProtKB-SubCell"/>
</dbReference>
<dbReference type="InterPro" id="IPR033480">
    <property type="entry name" value="sCache_2"/>
</dbReference>
<dbReference type="KEGG" id="naci:NUH88_17360"/>
<dbReference type="PROSITE" id="PS50885">
    <property type="entry name" value="HAMP"/>
    <property type="match status" value="1"/>
</dbReference>